<dbReference type="InterPro" id="IPR021919">
    <property type="entry name" value="CCB1"/>
</dbReference>
<feature type="transmembrane region" description="Helical" evidence="1">
    <location>
        <begin position="81"/>
        <end position="106"/>
    </location>
</feature>
<reference evidence="2 3" key="1">
    <citation type="submission" date="2015-09" db="EMBL/GenBank/DDBJ databases">
        <title>Whole genome shotgun sequence assembly of Aphanizomenon flos-aquae UKL13.</title>
        <authorList>
            <person name="Driscoll C."/>
        </authorList>
    </citation>
    <scope>NUCLEOTIDE SEQUENCE [LARGE SCALE GENOMIC DNA]</scope>
    <source>
        <strain evidence="2">MDT13</strain>
    </source>
</reference>
<dbReference type="Proteomes" id="UP000092382">
    <property type="component" value="Unassembled WGS sequence"/>
</dbReference>
<evidence type="ECO:0000256" key="1">
    <source>
        <dbReference type="SAM" id="Phobius"/>
    </source>
</evidence>
<feature type="transmembrane region" description="Helical" evidence="1">
    <location>
        <begin position="6"/>
        <end position="26"/>
    </location>
</feature>
<feature type="transmembrane region" description="Helical" evidence="1">
    <location>
        <begin position="112"/>
        <end position="128"/>
    </location>
</feature>
<dbReference type="AlphaFoldDB" id="A0A1B7W1V8"/>
<sequence length="177" mass="19827">MNSTVSQSTFLLTFLLSVGLFFFIRASTKDRIEMMRLTSEQDENTLMTSLKDYFRTRAYQVLAVDPGKNQVTFEGFVRPSLFLAVFLTILAGVGLGCLSLVLSMLVPDLGQFLPLVILFSPLSGILYWKKSGRMEKVSLKMENIPSGHNSSSIITVTAHRDELAELQRALQLRTLDN</sequence>
<proteinExistence type="predicted"/>
<keyword evidence="1" id="KW-1133">Transmembrane helix</keyword>
<dbReference type="PANTHER" id="PTHR35302:SF1">
    <property type="entry name" value="PROTEIN COFACTOR ASSEMBLY OF COMPLEX C SUBUNIT B CCB1, CHLOROPLASTIC"/>
    <property type="match status" value="1"/>
</dbReference>
<evidence type="ECO:0000313" key="3">
    <source>
        <dbReference type="Proteomes" id="UP000092382"/>
    </source>
</evidence>
<evidence type="ECO:0008006" key="4">
    <source>
        <dbReference type="Google" id="ProtNLM"/>
    </source>
</evidence>
<protein>
    <recommendedName>
        <fullName evidence="4">Cofactor assembly of complex C subunit B</fullName>
    </recommendedName>
</protein>
<dbReference type="PANTHER" id="PTHR35302">
    <property type="match status" value="1"/>
</dbReference>
<dbReference type="EMBL" id="LJOY01000002">
    <property type="protein sequence ID" value="OBQ27257.1"/>
    <property type="molecule type" value="Genomic_DNA"/>
</dbReference>
<name>A0A1B7W1V8_APHFL</name>
<organism evidence="2 3">
    <name type="scientific">Aphanizomenon flos-aquae LD13</name>
    <dbReference type="NCBI Taxonomy" id="1710894"/>
    <lineage>
        <taxon>Bacteria</taxon>
        <taxon>Bacillati</taxon>
        <taxon>Cyanobacteriota</taxon>
        <taxon>Cyanophyceae</taxon>
        <taxon>Nostocales</taxon>
        <taxon>Aphanizomenonaceae</taxon>
        <taxon>Aphanizomenon</taxon>
    </lineage>
</organism>
<dbReference type="STRING" id="1803587.GCA_001593825_01844"/>
<gene>
    <name evidence="2" type="ORF">AN481_00920</name>
</gene>
<dbReference type="PATRIC" id="fig|1710894.3.peg.3549"/>
<comment type="caution">
    <text evidence="2">The sequence shown here is derived from an EMBL/GenBank/DDBJ whole genome shotgun (WGS) entry which is preliminary data.</text>
</comment>
<keyword evidence="1" id="KW-0472">Membrane</keyword>
<keyword evidence="1" id="KW-0812">Transmembrane</keyword>
<evidence type="ECO:0000313" key="2">
    <source>
        <dbReference type="EMBL" id="OBQ27257.1"/>
    </source>
</evidence>
<accession>A0A1B7W1V8</accession>
<dbReference type="Pfam" id="PF12046">
    <property type="entry name" value="CCB1"/>
    <property type="match status" value="1"/>
</dbReference>